<dbReference type="GO" id="GO:0005524">
    <property type="term" value="F:ATP binding"/>
    <property type="evidence" value="ECO:0007669"/>
    <property type="project" value="UniProtKB-KW"/>
</dbReference>
<feature type="domain" description="Mur ligase C-terminal" evidence="10">
    <location>
        <begin position="272"/>
        <end position="409"/>
    </location>
</feature>
<dbReference type="Gene3D" id="3.40.1190.10">
    <property type="entry name" value="Mur-like, catalytic domain"/>
    <property type="match status" value="1"/>
</dbReference>
<dbReference type="GO" id="GO:0071555">
    <property type="term" value="P:cell wall organization"/>
    <property type="evidence" value="ECO:0007669"/>
    <property type="project" value="UniProtKB-KW"/>
</dbReference>
<proteinExistence type="inferred from homology"/>
<organism evidence="12 13">
    <name type="scientific">Candidatus Brennerbacteria bacterium CG11_big_fil_rev_8_21_14_0_20_43_10</name>
    <dbReference type="NCBI Taxonomy" id="1974523"/>
    <lineage>
        <taxon>Bacteria</taxon>
        <taxon>Candidatus Brenneribacteriota</taxon>
    </lineage>
</organism>
<comment type="caution">
    <text evidence="12">The sequence shown here is derived from an EMBL/GenBank/DDBJ whole genome shotgun (WGS) entry which is preliminary data.</text>
</comment>
<keyword evidence="2" id="KW-0963">Cytoplasm</keyword>
<dbReference type="UniPathway" id="UPA00219"/>
<evidence type="ECO:0000259" key="10">
    <source>
        <dbReference type="Pfam" id="PF02875"/>
    </source>
</evidence>
<dbReference type="PROSITE" id="PS01011">
    <property type="entry name" value="FOLYLPOLYGLU_SYNT_1"/>
    <property type="match status" value="1"/>
</dbReference>
<evidence type="ECO:0000256" key="7">
    <source>
        <dbReference type="ARBA" id="ARBA00022984"/>
    </source>
</evidence>
<evidence type="ECO:0000256" key="5">
    <source>
        <dbReference type="ARBA" id="ARBA00022840"/>
    </source>
</evidence>
<protein>
    <recommendedName>
        <fullName evidence="14">UDP-N-acetylmuramoyl-L-alanyl-D-glutamate--2, 6-diaminopimelate ligase</fullName>
    </recommendedName>
</protein>
<evidence type="ECO:0000313" key="12">
    <source>
        <dbReference type="EMBL" id="PIR26122.1"/>
    </source>
</evidence>
<dbReference type="InterPro" id="IPR013221">
    <property type="entry name" value="Mur_ligase_cen"/>
</dbReference>
<reference evidence="12 13" key="1">
    <citation type="submission" date="2017-09" db="EMBL/GenBank/DDBJ databases">
        <title>Depth-based differentiation of microbial function through sediment-hosted aquifers and enrichment of novel symbionts in the deep terrestrial subsurface.</title>
        <authorList>
            <person name="Probst A.J."/>
            <person name="Ladd B."/>
            <person name="Jarett J.K."/>
            <person name="Geller-Mcgrath D.E."/>
            <person name="Sieber C.M."/>
            <person name="Emerson J.B."/>
            <person name="Anantharaman K."/>
            <person name="Thomas B.C."/>
            <person name="Malmstrom R."/>
            <person name="Stieglmeier M."/>
            <person name="Klingl A."/>
            <person name="Woyke T."/>
            <person name="Ryan C.M."/>
            <person name="Banfield J.F."/>
        </authorList>
    </citation>
    <scope>NUCLEOTIDE SEQUENCE [LARGE SCALE GENOMIC DNA]</scope>
    <source>
        <strain evidence="12">CG11_big_fil_rev_8_21_14_0_20_43_10</strain>
    </source>
</reference>
<evidence type="ECO:0000313" key="13">
    <source>
        <dbReference type="Proteomes" id="UP000236846"/>
    </source>
</evidence>
<dbReference type="NCBIfam" id="TIGR01085">
    <property type="entry name" value="murE"/>
    <property type="match status" value="1"/>
</dbReference>
<evidence type="ECO:0000256" key="2">
    <source>
        <dbReference type="ARBA" id="ARBA00022490"/>
    </source>
</evidence>
<keyword evidence="4" id="KW-0547">Nucleotide-binding</keyword>
<comment type="subcellular location">
    <subcellularLocation>
        <location evidence="9">Cytoplasm</location>
    </subcellularLocation>
</comment>
<keyword evidence="5" id="KW-0067">ATP-binding</keyword>
<dbReference type="PANTHER" id="PTHR23135:SF4">
    <property type="entry name" value="UDP-N-ACETYLMURAMOYL-L-ALANYL-D-GLUTAMATE--2,6-DIAMINOPIMELATE LIGASE MURE HOMOLOG, CHLOROPLASTIC"/>
    <property type="match status" value="1"/>
</dbReference>
<dbReference type="InterPro" id="IPR004101">
    <property type="entry name" value="Mur_ligase_C"/>
</dbReference>
<dbReference type="InterPro" id="IPR036565">
    <property type="entry name" value="Mur-like_cat_sf"/>
</dbReference>
<dbReference type="GO" id="GO:0005737">
    <property type="term" value="C:cytoplasm"/>
    <property type="evidence" value="ECO:0007669"/>
    <property type="project" value="UniProtKB-SubCell"/>
</dbReference>
<evidence type="ECO:0000256" key="3">
    <source>
        <dbReference type="ARBA" id="ARBA00022598"/>
    </source>
</evidence>
<dbReference type="GO" id="GO:0051301">
    <property type="term" value="P:cell division"/>
    <property type="evidence" value="ECO:0007669"/>
    <property type="project" value="UniProtKB-KW"/>
</dbReference>
<feature type="domain" description="Mur ligase central" evidence="11">
    <location>
        <begin position="50"/>
        <end position="249"/>
    </location>
</feature>
<accession>A0A2H0PVP3</accession>
<evidence type="ECO:0000256" key="4">
    <source>
        <dbReference type="ARBA" id="ARBA00022741"/>
    </source>
</evidence>
<dbReference type="PANTHER" id="PTHR23135">
    <property type="entry name" value="MUR LIGASE FAMILY MEMBER"/>
    <property type="match status" value="1"/>
</dbReference>
<sequence>MRGVIRFIKKLIRAILPSEEAVNYCWHLPIQIAIALRYGLPGHHIKVIGIAGTKGKTSTAHFISQLLESTGEKTALYSTTTIKIGNVERLNDLKMTTPSRTFLQRFLRDALKAHCTHAVIEVSSHGLKQFRLWGIPFAVAVLTNMTPDHLDYHKTAQDYTMSHMRMIGNRTRAVIVNGDDENLKPFAGMRRRIFTFGKNAYNIFKIQNIQPNAQSGMTFEIEYYGHRTAYTVPYIGEYNAYNTAAALATLYGLEIDIDSLRDAVSNLAPAPGRMEYILCDKGFDIIVDYAHSPESFEKLFQAITPALQGNLIAVTGACGDRDATVRPDMGRLLAKYCQYVVITNDDPYTEDPEKIMQGLISGLTTNNKQQTTKLIENVSWFQIPDRRKAIRKGIELARKGDTVLVLGKGAEQWQVFKDKKIPWDDRKIVQEILNK</sequence>
<keyword evidence="8 9" id="KW-0961">Cell wall biogenesis/degradation</keyword>
<evidence type="ECO:0000259" key="11">
    <source>
        <dbReference type="Pfam" id="PF08245"/>
    </source>
</evidence>
<dbReference type="Pfam" id="PF08245">
    <property type="entry name" value="Mur_ligase_M"/>
    <property type="match status" value="1"/>
</dbReference>
<keyword evidence="7 9" id="KW-0573">Peptidoglycan synthesis</keyword>
<dbReference type="InterPro" id="IPR018109">
    <property type="entry name" value="Folylpolyglutamate_synth_CS"/>
</dbReference>
<dbReference type="AlphaFoldDB" id="A0A2H0PVP3"/>
<keyword evidence="9" id="KW-0131">Cell cycle</keyword>
<comment type="similarity">
    <text evidence="1">Belongs to the MurCDEF family. MurE subfamily.</text>
</comment>
<dbReference type="EMBL" id="PCXE01000038">
    <property type="protein sequence ID" value="PIR26122.1"/>
    <property type="molecule type" value="Genomic_DNA"/>
</dbReference>
<evidence type="ECO:0000256" key="6">
    <source>
        <dbReference type="ARBA" id="ARBA00022960"/>
    </source>
</evidence>
<keyword evidence="9" id="KW-0132">Cell division</keyword>
<comment type="pathway">
    <text evidence="9">Cell wall biogenesis; peptidoglycan biosynthesis.</text>
</comment>
<name>A0A2H0PVP3_9BACT</name>
<dbReference type="Pfam" id="PF02875">
    <property type="entry name" value="Mur_ligase_C"/>
    <property type="match status" value="1"/>
</dbReference>
<gene>
    <name evidence="12" type="ORF">COV41_02225</name>
</gene>
<keyword evidence="6 9" id="KW-0133">Cell shape</keyword>
<dbReference type="InterPro" id="IPR036615">
    <property type="entry name" value="Mur_ligase_C_dom_sf"/>
</dbReference>
<dbReference type="GO" id="GO:0008360">
    <property type="term" value="P:regulation of cell shape"/>
    <property type="evidence" value="ECO:0007669"/>
    <property type="project" value="UniProtKB-KW"/>
</dbReference>
<evidence type="ECO:0000256" key="8">
    <source>
        <dbReference type="ARBA" id="ARBA00023316"/>
    </source>
</evidence>
<dbReference type="Gene3D" id="3.90.190.20">
    <property type="entry name" value="Mur ligase, C-terminal domain"/>
    <property type="match status" value="1"/>
</dbReference>
<dbReference type="SUPFAM" id="SSF53623">
    <property type="entry name" value="MurD-like peptide ligases, catalytic domain"/>
    <property type="match status" value="1"/>
</dbReference>
<keyword evidence="3" id="KW-0436">Ligase</keyword>
<evidence type="ECO:0000256" key="1">
    <source>
        <dbReference type="ARBA" id="ARBA00005898"/>
    </source>
</evidence>
<evidence type="ECO:0008006" key="14">
    <source>
        <dbReference type="Google" id="ProtNLM"/>
    </source>
</evidence>
<dbReference type="Proteomes" id="UP000236846">
    <property type="component" value="Unassembled WGS sequence"/>
</dbReference>
<dbReference type="InterPro" id="IPR005761">
    <property type="entry name" value="UDP-N-AcMur-Glu-dNH2Pim_ligase"/>
</dbReference>
<evidence type="ECO:0000256" key="9">
    <source>
        <dbReference type="RuleBase" id="RU004135"/>
    </source>
</evidence>
<dbReference type="GO" id="GO:0009252">
    <property type="term" value="P:peptidoglycan biosynthetic process"/>
    <property type="evidence" value="ECO:0007669"/>
    <property type="project" value="UniProtKB-UniPathway"/>
</dbReference>
<dbReference type="GO" id="GO:0004326">
    <property type="term" value="F:tetrahydrofolylpolyglutamate synthase activity"/>
    <property type="evidence" value="ECO:0007669"/>
    <property type="project" value="InterPro"/>
</dbReference>
<dbReference type="SUPFAM" id="SSF53244">
    <property type="entry name" value="MurD-like peptide ligases, peptide-binding domain"/>
    <property type="match status" value="1"/>
</dbReference>